<protein>
    <submittedName>
        <fullName evidence="2">MarR family transcriptional regulator</fullName>
    </submittedName>
</protein>
<dbReference type="InterPro" id="IPR000835">
    <property type="entry name" value="HTH_MarR-typ"/>
</dbReference>
<dbReference type="Proteomes" id="UP000325827">
    <property type="component" value="Unassembled WGS sequence"/>
</dbReference>
<proteinExistence type="predicted"/>
<reference evidence="3" key="1">
    <citation type="submission" date="2019-09" db="EMBL/GenBank/DDBJ databases">
        <title>Mumia zhuanghuii sp. nov. isolated from the intestinal contents of plateau pika (Ochotona curzoniae) in the Qinghai-Tibet plateau of China.</title>
        <authorList>
            <person name="Tian Z."/>
        </authorList>
    </citation>
    <scope>NUCLEOTIDE SEQUENCE [LARGE SCALE GENOMIC DNA]</scope>
    <source>
        <strain evidence="3">JCM 30598</strain>
    </source>
</reference>
<comment type="caution">
    <text evidence="2">The sequence shown here is derived from an EMBL/GenBank/DDBJ whole genome shotgun (WGS) entry which is preliminary data.</text>
</comment>
<dbReference type="InterPro" id="IPR036390">
    <property type="entry name" value="WH_DNA-bd_sf"/>
</dbReference>
<dbReference type="EMBL" id="VYSA01000001">
    <property type="protein sequence ID" value="KAA9110654.1"/>
    <property type="molecule type" value="Genomic_DNA"/>
</dbReference>
<dbReference type="OrthoDB" id="8966183at2"/>
<dbReference type="PANTHER" id="PTHR39515:SF2">
    <property type="entry name" value="HTH-TYPE TRANSCRIPTIONAL REGULATOR RV0880"/>
    <property type="match status" value="1"/>
</dbReference>
<dbReference type="SUPFAM" id="SSF46785">
    <property type="entry name" value="Winged helix' DNA-binding domain"/>
    <property type="match status" value="1"/>
</dbReference>
<dbReference type="PRINTS" id="PR00598">
    <property type="entry name" value="HTHMARR"/>
</dbReference>
<name>A0A5J5J6A4_9MICO</name>
<gene>
    <name evidence="2" type="ORF">F6B43_03065</name>
</gene>
<dbReference type="GO" id="GO:0003700">
    <property type="term" value="F:DNA-binding transcription factor activity"/>
    <property type="evidence" value="ECO:0007669"/>
    <property type="project" value="InterPro"/>
</dbReference>
<organism evidence="2 3">
    <name type="scientific">Microbacterium rhizomatis</name>
    <dbReference type="NCBI Taxonomy" id="1631477"/>
    <lineage>
        <taxon>Bacteria</taxon>
        <taxon>Bacillati</taxon>
        <taxon>Actinomycetota</taxon>
        <taxon>Actinomycetes</taxon>
        <taxon>Micrococcales</taxon>
        <taxon>Microbacteriaceae</taxon>
        <taxon>Microbacterium</taxon>
    </lineage>
</organism>
<dbReference type="InterPro" id="IPR036388">
    <property type="entry name" value="WH-like_DNA-bd_sf"/>
</dbReference>
<dbReference type="SMART" id="SM00347">
    <property type="entry name" value="HTH_MARR"/>
    <property type="match status" value="1"/>
</dbReference>
<keyword evidence="3" id="KW-1185">Reference proteome</keyword>
<dbReference type="PROSITE" id="PS50995">
    <property type="entry name" value="HTH_MARR_2"/>
    <property type="match status" value="1"/>
</dbReference>
<evidence type="ECO:0000259" key="1">
    <source>
        <dbReference type="PROSITE" id="PS50995"/>
    </source>
</evidence>
<evidence type="ECO:0000313" key="2">
    <source>
        <dbReference type="EMBL" id="KAA9110654.1"/>
    </source>
</evidence>
<dbReference type="RefSeq" id="WP_150447428.1">
    <property type="nucleotide sequence ID" value="NZ_VYSA01000001.1"/>
</dbReference>
<accession>A0A5J5J6A4</accession>
<feature type="domain" description="HTH marR-type" evidence="1">
    <location>
        <begin position="1"/>
        <end position="134"/>
    </location>
</feature>
<dbReference type="PANTHER" id="PTHR39515">
    <property type="entry name" value="CONSERVED PROTEIN"/>
    <property type="match status" value="1"/>
</dbReference>
<dbReference type="AlphaFoldDB" id="A0A5J5J6A4"/>
<dbReference type="Gene3D" id="1.10.10.10">
    <property type="entry name" value="Winged helix-like DNA-binding domain superfamily/Winged helix DNA-binding domain"/>
    <property type="match status" value="1"/>
</dbReference>
<dbReference type="Pfam" id="PF01047">
    <property type="entry name" value="MarR"/>
    <property type="match status" value="1"/>
</dbReference>
<evidence type="ECO:0000313" key="3">
    <source>
        <dbReference type="Proteomes" id="UP000325827"/>
    </source>
</evidence>
<dbReference type="InterPro" id="IPR052526">
    <property type="entry name" value="HTH-type_Bedaq_tolerance"/>
</dbReference>
<sequence>MSRSHDIERIVIAAHALTRIAASETGNDAPAAQWRTLSILRSEGPIRLGELAAASRVTQPGMTRLVGQLADAGLVERTTDPSDSRATVVAVTEDGARALDSWLVQLRDALEPRFADLDDEDWDALARVADILSARTTAPVGAAR</sequence>